<feature type="domain" description="Metalloprotease TldD/E C-terminal" evidence="6">
    <location>
        <begin position="213"/>
        <end position="444"/>
    </location>
</feature>
<dbReference type="Proteomes" id="UP000198625">
    <property type="component" value="Unassembled WGS sequence"/>
</dbReference>
<dbReference type="Gene3D" id="3.30.2290.10">
    <property type="entry name" value="PmbA/TldD superfamily"/>
    <property type="match status" value="1"/>
</dbReference>
<evidence type="ECO:0000259" key="5">
    <source>
        <dbReference type="Pfam" id="PF01523"/>
    </source>
</evidence>
<evidence type="ECO:0000256" key="2">
    <source>
        <dbReference type="ARBA" id="ARBA00022670"/>
    </source>
</evidence>
<keyword evidence="3" id="KW-0378">Hydrolase</keyword>
<proteinExistence type="inferred from homology"/>
<dbReference type="GO" id="GO:0006508">
    <property type="term" value="P:proteolysis"/>
    <property type="evidence" value="ECO:0007669"/>
    <property type="project" value="UniProtKB-KW"/>
</dbReference>
<evidence type="ECO:0000313" key="8">
    <source>
        <dbReference type="Proteomes" id="UP000198625"/>
    </source>
</evidence>
<evidence type="ECO:0000256" key="4">
    <source>
        <dbReference type="ARBA" id="ARBA00023049"/>
    </source>
</evidence>
<protein>
    <submittedName>
        <fullName evidence="7">TldD protein</fullName>
    </submittedName>
</protein>
<dbReference type="AlphaFoldDB" id="A0A1H3M9C0"/>
<dbReference type="PIRSF" id="PIRSF004919">
    <property type="entry name" value="TldD"/>
    <property type="match status" value="1"/>
</dbReference>
<dbReference type="OrthoDB" id="9803213at2"/>
<gene>
    <name evidence="7" type="ORF">SAMN05660462_00751</name>
</gene>
<dbReference type="GO" id="GO:0008237">
    <property type="term" value="F:metallopeptidase activity"/>
    <property type="evidence" value="ECO:0007669"/>
    <property type="project" value="UniProtKB-KW"/>
</dbReference>
<organism evidence="7 8">
    <name type="scientific">Proteiniborus ethanoligenes</name>
    <dbReference type="NCBI Taxonomy" id="415015"/>
    <lineage>
        <taxon>Bacteria</taxon>
        <taxon>Bacillati</taxon>
        <taxon>Bacillota</taxon>
        <taxon>Clostridia</taxon>
        <taxon>Eubacteriales</taxon>
        <taxon>Proteiniborus</taxon>
    </lineage>
</organism>
<name>A0A1H3M9C0_9FIRM</name>
<dbReference type="Pfam" id="PF19289">
    <property type="entry name" value="PmbA_TldD_3rd"/>
    <property type="match status" value="1"/>
</dbReference>
<dbReference type="InterPro" id="IPR002510">
    <property type="entry name" value="Metalloprtase-TldD/E_N"/>
</dbReference>
<keyword evidence="4" id="KW-0482">Metalloprotease</keyword>
<dbReference type="InterPro" id="IPR025502">
    <property type="entry name" value="TldD"/>
</dbReference>
<keyword evidence="2" id="KW-0645">Protease</keyword>
<dbReference type="InterPro" id="IPR036059">
    <property type="entry name" value="TldD/PmbA_sf"/>
</dbReference>
<evidence type="ECO:0000259" key="6">
    <source>
        <dbReference type="Pfam" id="PF19289"/>
    </source>
</evidence>
<accession>A0A1H3M9C0</accession>
<dbReference type="SUPFAM" id="SSF111283">
    <property type="entry name" value="Putative modulator of DNA gyrase, PmbA/TldD"/>
    <property type="match status" value="1"/>
</dbReference>
<evidence type="ECO:0000256" key="1">
    <source>
        <dbReference type="ARBA" id="ARBA00005836"/>
    </source>
</evidence>
<dbReference type="GO" id="GO:0005829">
    <property type="term" value="C:cytosol"/>
    <property type="evidence" value="ECO:0007669"/>
    <property type="project" value="TreeGrafter"/>
</dbReference>
<reference evidence="7 8" key="1">
    <citation type="submission" date="2016-10" db="EMBL/GenBank/DDBJ databases">
        <authorList>
            <person name="de Groot N.N."/>
        </authorList>
    </citation>
    <scope>NUCLEOTIDE SEQUENCE [LARGE SCALE GENOMIC DNA]</scope>
    <source>
        <strain evidence="7 8">DSM 21650</strain>
    </source>
</reference>
<evidence type="ECO:0000256" key="3">
    <source>
        <dbReference type="ARBA" id="ARBA00022801"/>
    </source>
</evidence>
<comment type="similarity">
    <text evidence="1">Belongs to the peptidase U62 family.</text>
</comment>
<keyword evidence="8" id="KW-1185">Reference proteome</keyword>
<dbReference type="InterPro" id="IPR035068">
    <property type="entry name" value="TldD/PmbA_N"/>
</dbReference>
<dbReference type="RefSeq" id="WP_091727418.1">
    <property type="nucleotide sequence ID" value="NZ_FNQE01000006.1"/>
</dbReference>
<dbReference type="Pfam" id="PF01523">
    <property type="entry name" value="PmbA_TldD_1st"/>
    <property type="match status" value="1"/>
</dbReference>
<dbReference type="PANTHER" id="PTHR30624">
    <property type="entry name" value="UNCHARACTERIZED PROTEIN TLDD AND PMBA"/>
    <property type="match status" value="1"/>
</dbReference>
<dbReference type="EMBL" id="FNQE01000006">
    <property type="protein sequence ID" value="SDY73166.1"/>
    <property type="molecule type" value="Genomic_DNA"/>
</dbReference>
<dbReference type="STRING" id="415015.SAMN05660462_00751"/>
<dbReference type="InterPro" id="IPR045569">
    <property type="entry name" value="Metalloprtase-TldD/E_C"/>
</dbReference>
<dbReference type="InterPro" id="IPR051463">
    <property type="entry name" value="Peptidase_U62_metallo"/>
</dbReference>
<feature type="domain" description="Metalloprotease TldD/E N-terminal" evidence="5">
    <location>
        <begin position="11"/>
        <end position="69"/>
    </location>
</feature>
<dbReference type="PANTHER" id="PTHR30624:SF0">
    <property type="entry name" value="METALLOPROTEASE SLR0863"/>
    <property type="match status" value="1"/>
</dbReference>
<evidence type="ECO:0000313" key="7">
    <source>
        <dbReference type="EMBL" id="SDY73166.1"/>
    </source>
</evidence>
<sequence>MYIFPKNLYTDVRLEDASVSEITYQNGELRQNLKRNHKGGFIRVFDGKRWYYSSTTDIDNIQEEINTLALMAKENERIMENHVVEKFQVNKGDFFKFKENDILNVSQEEKLHLLKSYFPIIENKDEIKMWRAIYIDRKTTKEFYSSKGADLKFDYQTCAVVFRYSLNVNGKTLDSGYDKTVTDFNEIKSLHDKLEKNIARDIEYVTHAQPIKPGKYTVIFSPIATGVFTHESFGHKSEADFMVGDETMMREWTIGKKVGVDNLSIVDRGDIPGSGFVPFDDEGTKANKTYLIKDGILSGRLHSSVTAESLKENPTGNARALNFEFEPIVRMTSTYIEAGDKTKEELISEVKEGILVEEINHGSGMSTFTIAPSISYMIRNGKIAEPVNIAVISGNVMETLHEIDGISKEMELLSFSLGGCGKFEQWPLPVGMGGPYIRVNNITVQ</sequence>